<dbReference type="InterPro" id="IPR043502">
    <property type="entry name" value="DNA/RNA_pol_sf"/>
</dbReference>
<proteinExistence type="predicted"/>
<protein>
    <recommendedName>
        <fullName evidence="2">Reverse transcriptase domain-containing protein</fullName>
    </recommendedName>
</protein>
<dbReference type="InterPro" id="IPR052055">
    <property type="entry name" value="Hepadnavirus_pol/RT"/>
</dbReference>
<organism evidence="3 4">
    <name type="scientific">Perkinsus chesapeaki</name>
    <name type="common">Clam parasite</name>
    <name type="synonym">Perkinsus andrewsi</name>
    <dbReference type="NCBI Taxonomy" id="330153"/>
    <lineage>
        <taxon>Eukaryota</taxon>
        <taxon>Sar</taxon>
        <taxon>Alveolata</taxon>
        <taxon>Perkinsozoa</taxon>
        <taxon>Perkinsea</taxon>
        <taxon>Perkinsida</taxon>
        <taxon>Perkinsidae</taxon>
        <taxon>Perkinsus</taxon>
    </lineage>
</organism>
<dbReference type="AlphaFoldDB" id="A0A7J6KUP4"/>
<dbReference type="EMBL" id="JAAPAO010001319">
    <property type="protein sequence ID" value="KAF4650196.1"/>
    <property type="molecule type" value="Genomic_DNA"/>
</dbReference>
<feature type="compositionally biased region" description="Polar residues" evidence="1">
    <location>
        <begin position="770"/>
        <end position="784"/>
    </location>
</feature>
<sequence>MLRCGCMAVSYAVIDVWSLADGFNYLMNCITKVAGQDGWSVALKYDEAVRSRWASSSIFDDSFNLHQAARQIDLECLIMVRSSLREGNKQEGSRFCFAFSKGGPGACKRPNCNYTHRCSICRSYKHGAAQHKKPPTEAASKSTPTEPVRLTANREHLRQAVDESRILDPTAERSAIRDTITKANDMGENLQKWRLLKLRIWELQGQSAQVRERNLDMLSRAPAAVQQVLQGKNLALFKALLDSIDYCDADLPCEMARGFDISGTLSSNGVYKPSPEVTPVDKDQLLDRAPQIRLITSKCRRHPEDPLVTDLWNMAVQDVDRHRLEGPYTRQQMDSLFGDRWLFSERFPKTESDKIREIDDLTSSMVNSLTAVPEKLFLDTIDDVIYALREAYQQDQHRGKVPRHHSMFRLDHAQAYRQCPTNPRDYDILAVRLTLPGCPSRQDSDRYFIHRCLPFGARASVHAYTRVSRAIVAVLRKEFLVSAFCYIDDFFAVCPRDEEDVCYKIAVTLNHILGFSLKQAKSTTPCTDLKLLGIRVRLQNGAVLLDIDDERQAELNAQIDDALTSNRLRPADAARLAGKLGFALTAFHGRNGRAFLRSLFRRANRPAPWSEATSDDDEIKQALQWFQWAIHACPRKMFLLGTDTPRVILYTDAEFSSADDSPSKRGCIGGVLATNVEHYSGTKEPIGRLLRRAGRCSVHCYVDSTVAEGCLRKGYSKCRDLNLIAKELWKFTALNNIDIWFDRVESAANPADLPSRKKWDQLRLQGWRRSPTTPNPSWRSWLSG</sequence>
<dbReference type="PANTHER" id="PTHR33050:SF7">
    <property type="entry name" value="RIBONUCLEASE H"/>
    <property type="match status" value="1"/>
</dbReference>
<feature type="domain" description="Reverse transcriptase" evidence="2">
    <location>
        <begin position="371"/>
        <end position="535"/>
    </location>
</feature>
<reference evidence="3 4" key="1">
    <citation type="submission" date="2020-04" db="EMBL/GenBank/DDBJ databases">
        <title>Perkinsus chesapeaki whole genome sequence.</title>
        <authorList>
            <person name="Bogema D.R."/>
        </authorList>
    </citation>
    <scope>NUCLEOTIDE SEQUENCE [LARGE SCALE GENOMIC DNA]</scope>
    <source>
        <strain evidence="3">ATCC PRA-425</strain>
    </source>
</reference>
<keyword evidence="4" id="KW-1185">Reference proteome</keyword>
<evidence type="ECO:0000313" key="4">
    <source>
        <dbReference type="Proteomes" id="UP000591131"/>
    </source>
</evidence>
<evidence type="ECO:0000259" key="2">
    <source>
        <dbReference type="Pfam" id="PF00078"/>
    </source>
</evidence>
<evidence type="ECO:0000313" key="3">
    <source>
        <dbReference type="EMBL" id="KAF4650196.1"/>
    </source>
</evidence>
<feature type="region of interest" description="Disordered" evidence="1">
    <location>
        <begin position="764"/>
        <end position="784"/>
    </location>
</feature>
<dbReference type="Pfam" id="PF00078">
    <property type="entry name" value="RVT_1"/>
    <property type="match status" value="1"/>
</dbReference>
<dbReference type="Proteomes" id="UP000591131">
    <property type="component" value="Unassembled WGS sequence"/>
</dbReference>
<dbReference type="OrthoDB" id="447237at2759"/>
<dbReference type="InterPro" id="IPR000477">
    <property type="entry name" value="RT_dom"/>
</dbReference>
<gene>
    <name evidence="3" type="ORF">FOL47_001374</name>
</gene>
<evidence type="ECO:0000256" key="1">
    <source>
        <dbReference type="SAM" id="MobiDB-lite"/>
    </source>
</evidence>
<dbReference type="PANTHER" id="PTHR33050">
    <property type="entry name" value="REVERSE TRANSCRIPTASE DOMAIN-CONTAINING PROTEIN"/>
    <property type="match status" value="1"/>
</dbReference>
<dbReference type="SUPFAM" id="SSF56672">
    <property type="entry name" value="DNA/RNA polymerases"/>
    <property type="match status" value="1"/>
</dbReference>
<comment type="caution">
    <text evidence="3">The sequence shown here is derived from an EMBL/GenBank/DDBJ whole genome shotgun (WGS) entry which is preliminary data.</text>
</comment>
<name>A0A7J6KUP4_PERCH</name>
<accession>A0A7J6KUP4</accession>